<evidence type="ECO:0000259" key="3">
    <source>
        <dbReference type="PROSITE" id="PS50041"/>
    </source>
</evidence>
<dbReference type="InterPro" id="IPR016186">
    <property type="entry name" value="C-type_lectin-like/link_sf"/>
</dbReference>
<evidence type="ECO:0000256" key="2">
    <source>
        <dbReference type="SAM" id="SignalP"/>
    </source>
</evidence>
<keyword evidence="1" id="KW-1015">Disulfide bond</keyword>
<dbReference type="PANTHER" id="PTHR22803">
    <property type="entry name" value="MANNOSE, PHOSPHOLIPASE, LECTIN RECEPTOR RELATED"/>
    <property type="match status" value="1"/>
</dbReference>
<dbReference type="SMART" id="SM00034">
    <property type="entry name" value="CLECT"/>
    <property type="match status" value="1"/>
</dbReference>
<dbReference type="PROSITE" id="PS50041">
    <property type="entry name" value="C_TYPE_LECTIN_2"/>
    <property type="match status" value="1"/>
</dbReference>
<dbReference type="RefSeq" id="XP_011197952.2">
    <property type="nucleotide sequence ID" value="XM_011199650.4"/>
</dbReference>
<dbReference type="AlphaFoldDB" id="A0A6I9UUN2"/>
<name>A0A6I9UUN2_BACDO</name>
<dbReference type="CDD" id="cd00037">
    <property type="entry name" value="CLECT"/>
    <property type="match status" value="1"/>
</dbReference>
<sequence>MQLANLFLLIFVIQIYNLEADDPEYETSSFNRDGIVFSVGEMNWFAAYGFCTQLGMKLLTLQSSVDNEVFKKIAEHYKLQEKYYWLAANRLEDDVTFRWGLRGPPLSFGNWISGQPDNTEEVERCVRAEENHEWDDEDCFTKHFVICHY</sequence>
<evidence type="ECO:0000256" key="1">
    <source>
        <dbReference type="ARBA" id="ARBA00023157"/>
    </source>
</evidence>
<dbReference type="PROSITE" id="PS00615">
    <property type="entry name" value="C_TYPE_LECTIN_1"/>
    <property type="match status" value="1"/>
</dbReference>
<dbReference type="InterPro" id="IPR001304">
    <property type="entry name" value="C-type_lectin-like"/>
</dbReference>
<organism evidence="4 5">
    <name type="scientific">Bactrocera dorsalis</name>
    <name type="common">Oriental fruit fly</name>
    <name type="synonym">Dacus dorsalis</name>
    <dbReference type="NCBI Taxonomy" id="27457"/>
    <lineage>
        <taxon>Eukaryota</taxon>
        <taxon>Metazoa</taxon>
        <taxon>Ecdysozoa</taxon>
        <taxon>Arthropoda</taxon>
        <taxon>Hexapoda</taxon>
        <taxon>Insecta</taxon>
        <taxon>Pterygota</taxon>
        <taxon>Neoptera</taxon>
        <taxon>Endopterygota</taxon>
        <taxon>Diptera</taxon>
        <taxon>Brachycera</taxon>
        <taxon>Muscomorpha</taxon>
        <taxon>Tephritoidea</taxon>
        <taxon>Tephritidae</taxon>
        <taxon>Bactrocera</taxon>
        <taxon>Bactrocera</taxon>
    </lineage>
</organism>
<keyword evidence="2" id="KW-0732">Signal</keyword>
<dbReference type="InterPro" id="IPR050111">
    <property type="entry name" value="C-type_lectin/snaclec_domain"/>
</dbReference>
<proteinExistence type="predicted"/>
<accession>A0A6I9UUN2</accession>
<dbReference type="KEGG" id="bdr:105222361"/>
<dbReference type="GeneID" id="105222361"/>
<feature type="signal peptide" evidence="2">
    <location>
        <begin position="1"/>
        <end position="20"/>
    </location>
</feature>
<reference evidence="4" key="1">
    <citation type="submission" date="2025-05" db="UniProtKB">
        <authorList>
            <consortium name="RefSeq"/>
        </authorList>
    </citation>
    <scope>NUCLEOTIDE SEQUENCE [LARGE SCALE GENOMIC DNA]</scope>
</reference>
<feature type="domain" description="C-type lectin" evidence="3">
    <location>
        <begin position="30"/>
        <end position="148"/>
    </location>
</feature>
<keyword evidence="4" id="KW-1185">Reference proteome</keyword>
<dbReference type="InterPro" id="IPR018378">
    <property type="entry name" value="C-type_lectin_CS"/>
</dbReference>
<evidence type="ECO:0000313" key="5">
    <source>
        <dbReference type="RefSeq" id="XP_011197952.2"/>
    </source>
</evidence>
<feature type="chain" id="PRO_5046646239" evidence="2">
    <location>
        <begin position="21"/>
        <end position="149"/>
    </location>
</feature>
<dbReference type="Proteomes" id="UP001652620">
    <property type="component" value="Chromosome 1"/>
</dbReference>
<dbReference type="OrthoDB" id="538816at2759"/>
<protein>
    <submittedName>
        <fullName evidence="5">C-type lectin 37Db</fullName>
    </submittedName>
</protein>
<evidence type="ECO:0000313" key="4">
    <source>
        <dbReference type="Proteomes" id="UP001652620"/>
    </source>
</evidence>
<dbReference type="Gene3D" id="3.10.100.10">
    <property type="entry name" value="Mannose-Binding Protein A, subunit A"/>
    <property type="match status" value="1"/>
</dbReference>
<reference evidence="5" key="2">
    <citation type="submission" date="2025-08" db="UniProtKB">
        <authorList>
            <consortium name="RefSeq"/>
        </authorList>
    </citation>
    <scope>IDENTIFICATION</scope>
    <source>
        <tissue evidence="5">Adult</tissue>
    </source>
</reference>
<gene>
    <name evidence="5" type="primary">LOC105222361</name>
</gene>
<dbReference type="InterPro" id="IPR016187">
    <property type="entry name" value="CTDL_fold"/>
</dbReference>
<dbReference type="Pfam" id="PF00059">
    <property type="entry name" value="Lectin_C"/>
    <property type="match status" value="1"/>
</dbReference>
<dbReference type="SUPFAM" id="SSF56436">
    <property type="entry name" value="C-type lectin-like"/>
    <property type="match status" value="1"/>
</dbReference>